<evidence type="ECO:0000313" key="1">
    <source>
        <dbReference type="EMBL" id="GIY13355.1"/>
    </source>
</evidence>
<proteinExistence type="predicted"/>
<gene>
    <name evidence="1" type="ORF">CDAR_234801</name>
</gene>
<dbReference type="AlphaFoldDB" id="A0AAV4QZ06"/>
<evidence type="ECO:0000313" key="2">
    <source>
        <dbReference type="Proteomes" id="UP001054837"/>
    </source>
</evidence>
<sequence>MVGHDTIVASLIILRETKEVYSFSRNLLSDTSPKSFLPSRSHDLISSLRVQVLKVFPLYRRFLPVDESVVLEGKISFFTPTSSFVLFFKSFVEDPEFIGLEGSALEGKMTRGDSWN</sequence>
<organism evidence="1 2">
    <name type="scientific">Caerostris darwini</name>
    <dbReference type="NCBI Taxonomy" id="1538125"/>
    <lineage>
        <taxon>Eukaryota</taxon>
        <taxon>Metazoa</taxon>
        <taxon>Ecdysozoa</taxon>
        <taxon>Arthropoda</taxon>
        <taxon>Chelicerata</taxon>
        <taxon>Arachnida</taxon>
        <taxon>Araneae</taxon>
        <taxon>Araneomorphae</taxon>
        <taxon>Entelegynae</taxon>
        <taxon>Araneoidea</taxon>
        <taxon>Araneidae</taxon>
        <taxon>Caerostris</taxon>
    </lineage>
</organism>
<name>A0AAV4QZ06_9ARAC</name>
<dbReference type="EMBL" id="BPLQ01005219">
    <property type="protein sequence ID" value="GIY13355.1"/>
    <property type="molecule type" value="Genomic_DNA"/>
</dbReference>
<keyword evidence="2" id="KW-1185">Reference proteome</keyword>
<accession>A0AAV4QZ06</accession>
<protein>
    <submittedName>
        <fullName evidence="1">Uncharacterized protein</fullName>
    </submittedName>
</protein>
<dbReference type="Proteomes" id="UP001054837">
    <property type="component" value="Unassembled WGS sequence"/>
</dbReference>
<reference evidence="1 2" key="1">
    <citation type="submission" date="2021-06" db="EMBL/GenBank/DDBJ databases">
        <title>Caerostris darwini draft genome.</title>
        <authorList>
            <person name="Kono N."/>
            <person name="Arakawa K."/>
        </authorList>
    </citation>
    <scope>NUCLEOTIDE SEQUENCE [LARGE SCALE GENOMIC DNA]</scope>
</reference>
<comment type="caution">
    <text evidence="1">The sequence shown here is derived from an EMBL/GenBank/DDBJ whole genome shotgun (WGS) entry which is preliminary data.</text>
</comment>